<proteinExistence type="predicted"/>
<dbReference type="EMBL" id="JAUFPU010000018">
    <property type="protein sequence ID" value="MDN3577902.1"/>
    <property type="molecule type" value="Genomic_DNA"/>
</dbReference>
<keyword evidence="1" id="KW-0812">Transmembrane</keyword>
<evidence type="ECO:0000313" key="3">
    <source>
        <dbReference type="Proteomes" id="UP001180081"/>
    </source>
</evidence>
<feature type="transmembrane region" description="Helical" evidence="1">
    <location>
        <begin position="183"/>
        <end position="203"/>
    </location>
</feature>
<reference evidence="2" key="2">
    <citation type="submission" date="2023-06" db="EMBL/GenBank/DDBJ databases">
        <authorList>
            <person name="Lucena T."/>
            <person name="Sun Q."/>
        </authorList>
    </citation>
    <scope>NUCLEOTIDE SEQUENCE</scope>
    <source>
        <strain evidence="2">CECT 7703</strain>
    </source>
</reference>
<keyword evidence="3" id="KW-1185">Reference proteome</keyword>
<dbReference type="RefSeq" id="WP_290333307.1">
    <property type="nucleotide sequence ID" value="NZ_JAUFPU010000018.1"/>
</dbReference>
<feature type="transmembrane region" description="Helical" evidence="1">
    <location>
        <begin position="113"/>
        <end position="134"/>
    </location>
</feature>
<name>A0ABT8B800_9NEIS</name>
<feature type="transmembrane region" description="Helical" evidence="1">
    <location>
        <begin position="253"/>
        <end position="276"/>
    </location>
</feature>
<evidence type="ECO:0000256" key="1">
    <source>
        <dbReference type="SAM" id="Phobius"/>
    </source>
</evidence>
<dbReference type="Proteomes" id="UP001180081">
    <property type="component" value="Unassembled WGS sequence"/>
</dbReference>
<dbReference type="PANTHER" id="PTHR43471:SF10">
    <property type="entry name" value="SLL1107 PROTEIN"/>
    <property type="match status" value="1"/>
</dbReference>
<gene>
    <name evidence="2" type="ORF">QWZ03_14095</name>
</gene>
<keyword evidence="1" id="KW-0472">Membrane</keyword>
<comment type="caution">
    <text evidence="2">The sequence shown here is derived from an EMBL/GenBank/DDBJ whole genome shotgun (WGS) entry which is preliminary data.</text>
</comment>
<organism evidence="2 3">
    <name type="scientific">Chitinimonas viridis</name>
    <dbReference type="NCBI Taxonomy" id="664880"/>
    <lineage>
        <taxon>Bacteria</taxon>
        <taxon>Pseudomonadati</taxon>
        <taxon>Pseudomonadota</taxon>
        <taxon>Betaproteobacteria</taxon>
        <taxon>Neisseriales</taxon>
        <taxon>Chitinibacteraceae</taxon>
        <taxon>Chitinimonas</taxon>
    </lineage>
</organism>
<evidence type="ECO:0000313" key="2">
    <source>
        <dbReference type="EMBL" id="MDN3577902.1"/>
    </source>
</evidence>
<dbReference type="PANTHER" id="PTHR43471">
    <property type="entry name" value="ABC TRANSPORTER PERMEASE"/>
    <property type="match status" value="1"/>
</dbReference>
<feature type="transmembrane region" description="Helical" evidence="1">
    <location>
        <begin position="61"/>
        <end position="82"/>
    </location>
</feature>
<feature type="transmembrane region" description="Helical" evidence="1">
    <location>
        <begin position="36"/>
        <end position="55"/>
    </location>
</feature>
<feature type="transmembrane region" description="Helical" evidence="1">
    <location>
        <begin position="154"/>
        <end position="176"/>
    </location>
</feature>
<accession>A0ABT8B800</accession>
<keyword evidence="1" id="KW-1133">Transmembrane helix</keyword>
<protein>
    <submittedName>
        <fullName evidence="2">ABC transporter permease</fullName>
    </submittedName>
</protein>
<sequence length="282" mass="30448">MIGEYYLVGRSGMMLTSSHILATWRSGVRGRSFHAVFALGIMLLLCAWLAASFSARQPQAVALDVGLSGIRIGLTLLSLMWVQELVSKEIDRRTVFFVLAYPAPRASYLLGRYLGVMALATAATILLGVTLALIVRLAGGDYQQIHSTLIGWPYVASLAMILLDIALVTAFAFCLASFATSALLPLTLGFGFAIGARALGPVIDFLARGADGDPEFAARYSPIINMVRWFLPDLDRLDLRTWPLYGVAPEWEAVALAALAALVYTGMLLGIAVAAFNRRTFA</sequence>
<reference evidence="2" key="1">
    <citation type="journal article" date="2014" name="Int. J. Syst. Evol. Microbiol.">
        <title>Complete genome of a new Firmicutes species belonging to the dominant human colonic microbiota ('Ruminococcus bicirculans') reveals two chromosomes and a selective capacity to utilize plant glucans.</title>
        <authorList>
            <consortium name="NISC Comparative Sequencing Program"/>
            <person name="Wegmann U."/>
            <person name="Louis P."/>
            <person name="Goesmann A."/>
            <person name="Henrissat B."/>
            <person name="Duncan S.H."/>
            <person name="Flint H.J."/>
        </authorList>
    </citation>
    <scope>NUCLEOTIDE SEQUENCE</scope>
    <source>
        <strain evidence="2">CECT 7703</strain>
    </source>
</reference>